<dbReference type="CDD" id="cd00637">
    <property type="entry name" value="7tm_classA_rhodopsin-like"/>
    <property type="match status" value="1"/>
</dbReference>
<dbReference type="GO" id="GO:0004930">
    <property type="term" value="F:G protein-coupled receptor activity"/>
    <property type="evidence" value="ECO:0007669"/>
    <property type="project" value="InterPro"/>
</dbReference>
<dbReference type="InterPro" id="IPR017452">
    <property type="entry name" value="GPCR_Rhodpsn_7TM"/>
</dbReference>
<evidence type="ECO:0000313" key="8">
    <source>
        <dbReference type="Proteomes" id="UP000261380"/>
    </source>
</evidence>
<dbReference type="GO" id="GO:0004984">
    <property type="term" value="F:olfactory receptor activity"/>
    <property type="evidence" value="ECO:0007669"/>
    <property type="project" value="TreeGrafter"/>
</dbReference>
<dbReference type="Gene3D" id="1.20.1070.10">
    <property type="entry name" value="Rhodopsin 7-helix transmembrane proteins"/>
    <property type="match status" value="1"/>
</dbReference>
<dbReference type="GO" id="GO:0005549">
    <property type="term" value="F:odorant binding"/>
    <property type="evidence" value="ECO:0007669"/>
    <property type="project" value="TreeGrafter"/>
</dbReference>
<feature type="transmembrane region" description="Helical" evidence="5">
    <location>
        <begin position="176"/>
        <end position="203"/>
    </location>
</feature>
<dbReference type="Pfam" id="PF00001">
    <property type="entry name" value="7tm_1"/>
    <property type="match status" value="1"/>
</dbReference>
<proteinExistence type="predicted"/>
<protein>
    <submittedName>
        <fullName evidence="7">Odorant receptor, family 93, subfamily A, member 5</fullName>
    </submittedName>
</protein>
<feature type="transmembrane region" description="Helical" evidence="5">
    <location>
        <begin position="255"/>
        <end position="281"/>
    </location>
</feature>
<dbReference type="FunFam" id="1.20.1070.10:FF:000096">
    <property type="entry name" value="Odorant receptor 131-2"/>
    <property type="match status" value="1"/>
</dbReference>
<feature type="transmembrane region" description="Helical" evidence="5">
    <location>
        <begin position="51"/>
        <end position="73"/>
    </location>
</feature>
<keyword evidence="8" id="KW-1185">Reference proteome</keyword>
<dbReference type="AlphaFoldDB" id="A0A3B5LC64"/>
<comment type="subcellular location">
    <subcellularLocation>
        <location evidence="1">Membrane</location>
    </subcellularLocation>
</comment>
<name>A0A3B5LC64_9TELE</name>
<evidence type="ECO:0000256" key="4">
    <source>
        <dbReference type="ARBA" id="ARBA00023136"/>
    </source>
</evidence>
<dbReference type="PANTHER" id="PTHR26451">
    <property type="entry name" value="G_PROTEIN_RECEP_F1_2 DOMAIN-CONTAINING PROTEIN"/>
    <property type="match status" value="1"/>
</dbReference>
<evidence type="ECO:0000259" key="6">
    <source>
        <dbReference type="PROSITE" id="PS50262"/>
    </source>
</evidence>
<dbReference type="Proteomes" id="UP000261380">
    <property type="component" value="Unplaced"/>
</dbReference>
<dbReference type="SUPFAM" id="SSF81321">
    <property type="entry name" value="Family A G protein-coupled receptor-like"/>
    <property type="match status" value="1"/>
</dbReference>
<keyword evidence="2 5" id="KW-0812">Transmembrane</keyword>
<reference evidence="7" key="2">
    <citation type="submission" date="2025-09" db="UniProtKB">
        <authorList>
            <consortium name="Ensembl"/>
        </authorList>
    </citation>
    <scope>IDENTIFICATION</scope>
</reference>
<dbReference type="InterPro" id="IPR000276">
    <property type="entry name" value="GPCR_Rhodpsn"/>
</dbReference>
<keyword evidence="4 5" id="KW-0472">Membrane</keyword>
<dbReference type="Ensembl" id="ENSXCOT00000008218.1">
    <property type="protein sequence ID" value="ENSXCOP00000008120.1"/>
    <property type="gene ID" value="ENSXCOG00000006232.1"/>
</dbReference>
<keyword evidence="3 5" id="KW-1133">Transmembrane helix</keyword>
<dbReference type="InterPro" id="IPR052921">
    <property type="entry name" value="GPCR1_Superfamily_Member"/>
</dbReference>
<dbReference type="PROSITE" id="PS50262">
    <property type="entry name" value="G_PROTEIN_RECEP_F1_2"/>
    <property type="match status" value="1"/>
</dbReference>
<dbReference type="GO" id="GO:0016020">
    <property type="term" value="C:membrane"/>
    <property type="evidence" value="ECO:0007669"/>
    <property type="project" value="UniProtKB-SubCell"/>
</dbReference>
<accession>A0A3B5LC64</accession>
<sequence>MNGTEGPSMIQIRVPVRVLLTVLPCLFFLYVNSVMLFALVKKPLLLESPRYILFGHLLFSDFLQVLLTTLLYIFALTMVRIITCVCIFVIQFTAITVKMSPINLAVMSLERFVAICFPLRHAAIATSRVTRGAIAVMWTVASLDSFTQLCLFFSLGNRSLTAQQVCRKKTVFQLQVYVIVNQVFTVANFVLVTVIIIYTYIATMVAVKCGSSCAYRAKVAHQTVILHALQLCLYLISTLFNMINSSDLFNLDPGVALYVNHLLFSGLIIFPKFLSSLLYGLKDQTFKHVFKYYFTFGYRSSVENHPCKYHLLSLDVDACAICGNRFTKFNSIFHYS</sequence>
<feature type="transmembrane region" description="Helical" evidence="5">
    <location>
        <begin position="79"/>
        <end position="97"/>
    </location>
</feature>
<evidence type="ECO:0000256" key="2">
    <source>
        <dbReference type="ARBA" id="ARBA00022692"/>
    </source>
</evidence>
<evidence type="ECO:0000256" key="5">
    <source>
        <dbReference type="SAM" id="Phobius"/>
    </source>
</evidence>
<feature type="transmembrane region" description="Helical" evidence="5">
    <location>
        <begin position="135"/>
        <end position="156"/>
    </location>
</feature>
<organism evidence="7 8">
    <name type="scientific">Xiphophorus couchianus</name>
    <name type="common">Monterrey platyfish</name>
    <dbReference type="NCBI Taxonomy" id="32473"/>
    <lineage>
        <taxon>Eukaryota</taxon>
        <taxon>Metazoa</taxon>
        <taxon>Chordata</taxon>
        <taxon>Craniata</taxon>
        <taxon>Vertebrata</taxon>
        <taxon>Euteleostomi</taxon>
        <taxon>Actinopterygii</taxon>
        <taxon>Neopterygii</taxon>
        <taxon>Teleostei</taxon>
        <taxon>Neoteleostei</taxon>
        <taxon>Acanthomorphata</taxon>
        <taxon>Ovalentaria</taxon>
        <taxon>Atherinomorphae</taxon>
        <taxon>Cyprinodontiformes</taxon>
        <taxon>Poeciliidae</taxon>
        <taxon>Poeciliinae</taxon>
        <taxon>Xiphophorus</taxon>
    </lineage>
</organism>
<dbReference type="GeneTree" id="ENSGT00940000163093"/>
<evidence type="ECO:0000313" key="7">
    <source>
        <dbReference type="Ensembl" id="ENSXCOP00000008120.1"/>
    </source>
</evidence>
<evidence type="ECO:0000256" key="3">
    <source>
        <dbReference type="ARBA" id="ARBA00022989"/>
    </source>
</evidence>
<feature type="transmembrane region" description="Helical" evidence="5">
    <location>
        <begin position="18"/>
        <end position="39"/>
    </location>
</feature>
<dbReference type="PANTHER" id="PTHR26451:SF866">
    <property type="entry name" value="ODORANT RECEPTOR-RELATED"/>
    <property type="match status" value="1"/>
</dbReference>
<feature type="domain" description="G-protein coupled receptors family 1 profile" evidence="6">
    <location>
        <begin position="31"/>
        <end position="279"/>
    </location>
</feature>
<feature type="transmembrane region" description="Helical" evidence="5">
    <location>
        <begin position="224"/>
        <end position="243"/>
    </location>
</feature>
<evidence type="ECO:0000256" key="1">
    <source>
        <dbReference type="ARBA" id="ARBA00004370"/>
    </source>
</evidence>
<reference evidence="7" key="1">
    <citation type="submission" date="2025-08" db="UniProtKB">
        <authorList>
            <consortium name="Ensembl"/>
        </authorList>
    </citation>
    <scope>IDENTIFICATION</scope>
</reference>